<dbReference type="OrthoDB" id="2333384at2759"/>
<evidence type="ECO:0000313" key="2">
    <source>
        <dbReference type="Proteomes" id="UP000184073"/>
    </source>
</evidence>
<protein>
    <recommendedName>
        <fullName evidence="3">Arrestin-like N-terminal domain-containing protein</fullName>
    </recommendedName>
</protein>
<evidence type="ECO:0000313" key="1">
    <source>
        <dbReference type="EMBL" id="OJJ08515.1"/>
    </source>
</evidence>
<dbReference type="GeneID" id="63729346"/>
<dbReference type="RefSeq" id="XP_040674277.1">
    <property type="nucleotide sequence ID" value="XM_040813835.1"/>
</dbReference>
<keyword evidence="2" id="KW-1185">Reference proteome</keyword>
<dbReference type="CDD" id="cd22952">
    <property type="entry name" value="ART10-like"/>
    <property type="match status" value="1"/>
</dbReference>
<proteinExistence type="predicted"/>
<gene>
    <name evidence="1" type="ORF">ASPVEDRAFT_47663</name>
</gene>
<dbReference type="AlphaFoldDB" id="A0A1L9Q406"/>
<name>A0A1L9Q406_ASPVE</name>
<dbReference type="Proteomes" id="UP000184073">
    <property type="component" value="Unassembled WGS sequence"/>
</dbReference>
<dbReference type="EMBL" id="KV878140">
    <property type="protein sequence ID" value="OJJ08515.1"/>
    <property type="molecule type" value="Genomic_DNA"/>
</dbReference>
<accession>A0A1L9Q406</accession>
<reference evidence="2" key="1">
    <citation type="journal article" date="2017" name="Genome Biol.">
        <title>Comparative genomics reveals high biological diversity and specific adaptations in the industrially and medically important fungal genus Aspergillus.</title>
        <authorList>
            <person name="de Vries R.P."/>
            <person name="Riley R."/>
            <person name="Wiebenga A."/>
            <person name="Aguilar-Osorio G."/>
            <person name="Amillis S."/>
            <person name="Uchima C.A."/>
            <person name="Anderluh G."/>
            <person name="Asadollahi M."/>
            <person name="Askin M."/>
            <person name="Barry K."/>
            <person name="Battaglia E."/>
            <person name="Bayram O."/>
            <person name="Benocci T."/>
            <person name="Braus-Stromeyer S.A."/>
            <person name="Caldana C."/>
            <person name="Canovas D."/>
            <person name="Cerqueira G.C."/>
            <person name="Chen F."/>
            <person name="Chen W."/>
            <person name="Choi C."/>
            <person name="Clum A."/>
            <person name="Dos Santos R.A."/>
            <person name="Damasio A.R."/>
            <person name="Diallinas G."/>
            <person name="Emri T."/>
            <person name="Fekete E."/>
            <person name="Flipphi M."/>
            <person name="Freyberg S."/>
            <person name="Gallo A."/>
            <person name="Gournas C."/>
            <person name="Habgood R."/>
            <person name="Hainaut M."/>
            <person name="Harispe M.L."/>
            <person name="Henrissat B."/>
            <person name="Hilden K.S."/>
            <person name="Hope R."/>
            <person name="Hossain A."/>
            <person name="Karabika E."/>
            <person name="Karaffa L."/>
            <person name="Karanyi Z."/>
            <person name="Krasevec N."/>
            <person name="Kuo A."/>
            <person name="Kusch H."/>
            <person name="LaButti K."/>
            <person name="Lagendijk E.L."/>
            <person name="Lapidus A."/>
            <person name="Levasseur A."/>
            <person name="Lindquist E."/>
            <person name="Lipzen A."/>
            <person name="Logrieco A.F."/>
            <person name="MacCabe A."/>
            <person name="Maekelae M.R."/>
            <person name="Malavazi I."/>
            <person name="Melin P."/>
            <person name="Meyer V."/>
            <person name="Mielnichuk N."/>
            <person name="Miskei M."/>
            <person name="Molnar A.P."/>
            <person name="Mule G."/>
            <person name="Ngan C.Y."/>
            <person name="Orejas M."/>
            <person name="Orosz E."/>
            <person name="Ouedraogo J.P."/>
            <person name="Overkamp K.M."/>
            <person name="Park H.-S."/>
            <person name="Perrone G."/>
            <person name="Piumi F."/>
            <person name="Punt P.J."/>
            <person name="Ram A.F."/>
            <person name="Ramon A."/>
            <person name="Rauscher S."/>
            <person name="Record E."/>
            <person name="Riano-Pachon D.M."/>
            <person name="Robert V."/>
            <person name="Roehrig J."/>
            <person name="Ruller R."/>
            <person name="Salamov A."/>
            <person name="Salih N.S."/>
            <person name="Samson R.A."/>
            <person name="Sandor E."/>
            <person name="Sanguinetti M."/>
            <person name="Schuetze T."/>
            <person name="Sepcic K."/>
            <person name="Shelest E."/>
            <person name="Sherlock G."/>
            <person name="Sophianopoulou V."/>
            <person name="Squina F.M."/>
            <person name="Sun H."/>
            <person name="Susca A."/>
            <person name="Todd R.B."/>
            <person name="Tsang A."/>
            <person name="Unkles S.E."/>
            <person name="van de Wiele N."/>
            <person name="van Rossen-Uffink D."/>
            <person name="Oliveira J.V."/>
            <person name="Vesth T.C."/>
            <person name="Visser J."/>
            <person name="Yu J.-H."/>
            <person name="Zhou M."/>
            <person name="Andersen M.R."/>
            <person name="Archer D.B."/>
            <person name="Baker S.E."/>
            <person name="Benoit I."/>
            <person name="Brakhage A.A."/>
            <person name="Braus G.H."/>
            <person name="Fischer R."/>
            <person name="Frisvad J.C."/>
            <person name="Goldman G.H."/>
            <person name="Houbraken J."/>
            <person name="Oakley B."/>
            <person name="Pocsi I."/>
            <person name="Scazzocchio C."/>
            <person name="Seiboth B."/>
            <person name="vanKuyk P.A."/>
            <person name="Wortman J."/>
            <person name="Dyer P.S."/>
            <person name="Grigoriev I.V."/>
        </authorList>
    </citation>
    <scope>NUCLEOTIDE SEQUENCE [LARGE SCALE GENOMIC DNA]</scope>
    <source>
        <strain evidence="2">CBS 583.65</strain>
    </source>
</reference>
<evidence type="ECO:0008006" key="3">
    <source>
        <dbReference type="Google" id="ProtNLM"/>
    </source>
</evidence>
<sequence>MLVVNLDNPSATYSQGETVSGQVSFERTDLTSPLYVVVEVAGRTKTAVVCNSGDACGEADLFCTRVGEVYGSQIVLPFAFPFPSRASPVDPSVVNMTHWTKQLTTIRSNHLLPPTFKHRNEKFEASAEYTIRTSVWTQSQFGPSQRRISEKIVPITYRPRHDPENQIPTKGDAVRLTTRLPSKKSPGSRAKSLLRLSQGASVDFQLQLTVPAKIHPREEIPCSLSIIRSSEAASGLENISFILKGFRISVKRKTKVWGTAHTGSDETQSESAVLFNGATTDLNVALSPEKGNKKEIFSPALEDTAPTFETYNIKRTYVMRVAAEVLCGDTLREISGETDLVVLPGASPERVEGADYQDDSGLPSYAEAASNIVQAVSSIIG</sequence>
<dbReference type="VEuPathDB" id="FungiDB:ASPVEDRAFT_47663"/>
<organism evidence="1 2">
    <name type="scientific">Aspergillus versicolor CBS 583.65</name>
    <dbReference type="NCBI Taxonomy" id="1036611"/>
    <lineage>
        <taxon>Eukaryota</taxon>
        <taxon>Fungi</taxon>
        <taxon>Dikarya</taxon>
        <taxon>Ascomycota</taxon>
        <taxon>Pezizomycotina</taxon>
        <taxon>Eurotiomycetes</taxon>
        <taxon>Eurotiomycetidae</taxon>
        <taxon>Eurotiales</taxon>
        <taxon>Aspergillaceae</taxon>
        <taxon>Aspergillus</taxon>
        <taxon>Aspergillus subgen. Nidulantes</taxon>
    </lineage>
</organism>